<name>A0A7X5RMP7_9ALTE</name>
<reference evidence="1 2" key="1">
    <citation type="submission" date="2020-01" db="EMBL/GenBank/DDBJ databases">
        <authorList>
            <person name="Chen J."/>
            <person name="Zhu S."/>
            <person name="Yang J."/>
        </authorList>
    </citation>
    <scope>NUCLEOTIDE SEQUENCE [LARGE SCALE GENOMIC DNA]</scope>
    <source>
        <strain evidence="1 2">345S023</strain>
    </source>
</reference>
<dbReference type="RefSeq" id="WP_163088231.1">
    <property type="nucleotide sequence ID" value="NZ_JAAAWN010000033.1"/>
</dbReference>
<keyword evidence="2" id="KW-1185">Reference proteome</keyword>
<evidence type="ECO:0000313" key="1">
    <source>
        <dbReference type="EMBL" id="NDV92984.1"/>
    </source>
</evidence>
<dbReference type="Proteomes" id="UP000470213">
    <property type="component" value="Unassembled WGS sequence"/>
</dbReference>
<protein>
    <recommendedName>
        <fullName evidence="3">RiboL-PSP-HEPN domain-containing protein</fullName>
    </recommendedName>
</protein>
<dbReference type="EMBL" id="JAAAWN010000033">
    <property type="protein sequence ID" value="NDV92984.1"/>
    <property type="molecule type" value="Genomic_DNA"/>
</dbReference>
<gene>
    <name evidence="1" type="ORF">GTH32_17585</name>
</gene>
<accession>A0A7X5RMP7</accession>
<evidence type="ECO:0008006" key="3">
    <source>
        <dbReference type="Google" id="ProtNLM"/>
    </source>
</evidence>
<proteinExistence type="predicted"/>
<comment type="caution">
    <text evidence="1">The sequence shown here is derived from an EMBL/GenBank/DDBJ whole genome shotgun (WGS) entry which is preliminary data.</text>
</comment>
<evidence type="ECO:0000313" key="2">
    <source>
        <dbReference type="Proteomes" id="UP000470213"/>
    </source>
</evidence>
<dbReference type="AlphaFoldDB" id="A0A7X5RMP7"/>
<sequence>MKEFNFPKAITFRLDIDRGDKIIGFPTNVDKDLSVIERNRSEILAAMITIEDRIIDAMSKFLFKESKQKRDYFINEIVGTSDFSFSFKRKAFTRMLEKFELLEPDSIRDLKANLNKLMLWRNAFAHGEVIHDHHDGYVLKYYSGGHKELILNSEFFINAEDVFRSCLYVCNGIVQTHKLKT</sequence>
<organism evidence="1 2">
    <name type="scientific">Alteromonas profundi</name>
    <dbReference type="NCBI Taxonomy" id="2696062"/>
    <lineage>
        <taxon>Bacteria</taxon>
        <taxon>Pseudomonadati</taxon>
        <taxon>Pseudomonadota</taxon>
        <taxon>Gammaproteobacteria</taxon>
        <taxon>Alteromonadales</taxon>
        <taxon>Alteromonadaceae</taxon>
        <taxon>Alteromonas/Salinimonas group</taxon>
        <taxon>Alteromonas</taxon>
    </lineage>
</organism>